<dbReference type="AlphaFoldDB" id="A0A1J1IU82"/>
<sequence length="88" mass="10141">MTKESGCEMNWNIKRVCLHQISEVEAETIPEVKRSHEICLFGDLLLLTAYALHSRYCYLSTKFSLYRDSFLSQSKSKSCFLNNQAGKV</sequence>
<evidence type="ECO:0000313" key="1">
    <source>
        <dbReference type="EMBL" id="CRL03819.1"/>
    </source>
</evidence>
<protein>
    <submittedName>
        <fullName evidence="1">CLUMA_CG016872, isoform A</fullName>
    </submittedName>
</protein>
<dbReference type="EMBL" id="CVRI01000059">
    <property type="protein sequence ID" value="CRL03819.1"/>
    <property type="molecule type" value="Genomic_DNA"/>
</dbReference>
<organism evidence="1 2">
    <name type="scientific">Clunio marinus</name>
    <dbReference type="NCBI Taxonomy" id="568069"/>
    <lineage>
        <taxon>Eukaryota</taxon>
        <taxon>Metazoa</taxon>
        <taxon>Ecdysozoa</taxon>
        <taxon>Arthropoda</taxon>
        <taxon>Hexapoda</taxon>
        <taxon>Insecta</taxon>
        <taxon>Pterygota</taxon>
        <taxon>Neoptera</taxon>
        <taxon>Endopterygota</taxon>
        <taxon>Diptera</taxon>
        <taxon>Nematocera</taxon>
        <taxon>Chironomoidea</taxon>
        <taxon>Chironomidae</taxon>
        <taxon>Clunio</taxon>
    </lineage>
</organism>
<name>A0A1J1IU82_9DIPT</name>
<proteinExistence type="predicted"/>
<gene>
    <name evidence="1" type="ORF">CLUMA_CG016872</name>
</gene>
<reference evidence="1 2" key="1">
    <citation type="submission" date="2015-04" db="EMBL/GenBank/DDBJ databases">
        <authorList>
            <person name="Syromyatnikov M.Y."/>
            <person name="Popov V.N."/>
        </authorList>
    </citation>
    <scope>NUCLEOTIDE SEQUENCE [LARGE SCALE GENOMIC DNA]</scope>
</reference>
<keyword evidence="2" id="KW-1185">Reference proteome</keyword>
<evidence type="ECO:0000313" key="2">
    <source>
        <dbReference type="Proteomes" id="UP000183832"/>
    </source>
</evidence>
<dbReference type="Proteomes" id="UP000183832">
    <property type="component" value="Unassembled WGS sequence"/>
</dbReference>
<accession>A0A1J1IU82</accession>